<gene>
    <name evidence="1" type="ORF">I6G80_07070</name>
</gene>
<dbReference type="Proteomes" id="UP000595038">
    <property type="component" value="Chromosome"/>
</dbReference>
<dbReference type="AlphaFoldDB" id="A0AB37GP65"/>
<protein>
    <submittedName>
        <fullName evidence="1">Uncharacterized protein</fullName>
    </submittedName>
</protein>
<name>A0AB37GP65_BACLI</name>
<reference evidence="1 2" key="1">
    <citation type="submission" date="2020-12" db="EMBL/GenBank/DDBJ databases">
        <title>FDA dAtabase for Regulatory Grade micrObial Sequences (FDA-ARGOS): Supporting development and validation of Infectious Disease Dx tests.</title>
        <authorList>
            <person name="Nelson B."/>
            <person name="Plummer A."/>
            <person name="Tallon L."/>
            <person name="Sadzewicz L."/>
            <person name="Zhao X."/>
            <person name="Boylan J."/>
            <person name="Ott S."/>
            <person name="Bowen H."/>
            <person name="Vavikolanu K."/>
            <person name="Mehta A."/>
            <person name="Aluvathingal J."/>
            <person name="Nadendla S."/>
            <person name="Myers T."/>
            <person name="Yan Y."/>
            <person name="Sichtig H."/>
        </authorList>
    </citation>
    <scope>NUCLEOTIDE SEQUENCE [LARGE SCALE GENOMIC DNA]</scope>
    <source>
        <strain evidence="1 2">FDAARGOS_923</strain>
    </source>
</reference>
<evidence type="ECO:0000313" key="2">
    <source>
        <dbReference type="Proteomes" id="UP000595038"/>
    </source>
</evidence>
<accession>A0AB37GP65</accession>
<evidence type="ECO:0000313" key="1">
    <source>
        <dbReference type="EMBL" id="QPR74020.1"/>
    </source>
</evidence>
<dbReference type="EMBL" id="CP065647">
    <property type="protein sequence ID" value="QPR74020.1"/>
    <property type="molecule type" value="Genomic_DNA"/>
</dbReference>
<sequence>MNCADTIEDFIKNQCIRSCGGKVEAKLLYVACREYFGLRENSFIGTRTFYEILRQLKYDLRKSTGNKLFVFGIALKSGDSNASKTNL</sequence>
<proteinExistence type="predicted"/>
<dbReference type="RefSeq" id="WP_025807631.1">
    <property type="nucleotide sequence ID" value="NZ_CAJTDY010000003.1"/>
</dbReference>
<dbReference type="GeneID" id="92855159"/>
<organism evidence="1 2">
    <name type="scientific">Bacillus licheniformis</name>
    <dbReference type="NCBI Taxonomy" id="1402"/>
    <lineage>
        <taxon>Bacteria</taxon>
        <taxon>Bacillati</taxon>
        <taxon>Bacillota</taxon>
        <taxon>Bacilli</taxon>
        <taxon>Bacillales</taxon>
        <taxon>Bacillaceae</taxon>
        <taxon>Bacillus</taxon>
    </lineage>
</organism>